<feature type="compositionally biased region" description="Basic residues" evidence="4">
    <location>
        <begin position="1"/>
        <end position="11"/>
    </location>
</feature>
<dbReference type="InterPro" id="IPR011599">
    <property type="entry name" value="PFD_alpha_archaea"/>
</dbReference>
<dbReference type="GO" id="GO:0005737">
    <property type="term" value="C:cytoplasm"/>
    <property type="evidence" value="ECO:0007669"/>
    <property type="project" value="TreeGrafter"/>
</dbReference>
<comment type="similarity">
    <text evidence="1">Belongs to the prefoldin subunit alpha family.</text>
</comment>
<dbReference type="SUPFAM" id="SSF46579">
    <property type="entry name" value="Prefoldin"/>
    <property type="match status" value="1"/>
</dbReference>
<dbReference type="AlphaFoldDB" id="A0A8H4APX4"/>
<dbReference type="GO" id="GO:0051082">
    <property type="term" value="F:unfolded protein binding"/>
    <property type="evidence" value="ECO:0007669"/>
    <property type="project" value="InterPro"/>
</dbReference>
<reference evidence="5 6" key="1">
    <citation type="journal article" date="2019" name="Environ. Microbiol.">
        <title>At the nexus of three kingdoms: the genome of the mycorrhizal fungus Gigaspora margarita provides insights into plant, endobacterial and fungal interactions.</title>
        <authorList>
            <person name="Venice F."/>
            <person name="Ghignone S."/>
            <person name="Salvioli di Fossalunga A."/>
            <person name="Amselem J."/>
            <person name="Novero M."/>
            <person name="Xianan X."/>
            <person name="Sedzielewska Toro K."/>
            <person name="Morin E."/>
            <person name="Lipzen A."/>
            <person name="Grigoriev I.V."/>
            <person name="Henrissat B."/>
            <person name="Martin F.M."/>
            <person name="Bonfante P."/>
        </authorList>
    </citation>
    <scope>NUCLEOTIDE SEQUENCE [LARGE SCALE GENOMIC DNA]</scope>
    <source>
        <strain evidence="5 6">BEG34</strain>
    </source>
</reference>
<keyword evidence="6" id="KW-1185">Reference proteome</keyword>
<accession>A0A8H4APX4</accession>
<dbReference type="Proteomes" id="UP000439903">
    <property type="component" value="Unassembled WGS sequence"/>
</dbReference>
<comment type="caution">
    <text evidence="5">The sequence shown here is derived from an EMBL/GenBank/DDBJ whole genome shotgun (WGS) entry which is preliminary data.</text>
</comment>
<evidence type="ECO:0000256" key="1">
    <source>
        <dbReference type="ARBA" id="ARBA00010048"/>
    </source>
</evidence>
<dbReference type="InterPro" id="IPR004127">
    <property type="entry name" value="Prefoldin_subunit_alpha"/>
</dbReference>
<name>A0A8H4APX4_GIGMA</name>
<dbReference type="HAMAP" id="MF_00308">
    <property type="entry name" value="PfdA"/>
    <property type="match status" value="1"/>
</dbReference>
<dbReference type="CDD" id="cd23157">
    <property type="entry name" value="Prefoldin_5"/>
    <property type="match status" value="1"/>
</dbReference>
<dbReference type="PANTHER" id="PTHR12674:SF2">
    <property type="entry name" value="PREFOLDIN SUBUNIT 5"/>
    <property type="match status" value="1"/>
</dbReference>
<gene>
    <name evidence="5" type="ORF">F8M41_015961</name>
</gene>
<dbReference type="GO" id="GO:1990113">
    <property type="term" value="P:RNA polymerase I assembly"/>
    <property type="evidence" value="ECO:0007669"/>
    <property type="project" value="TreeGrafter"/>
</dbReference>
<sequence>MGKRRPKKSPRRPTVLEEEMSTVPKQQTIELGDLDLPQLVEVKKQLDEELSHLTASFGKLKQAQSRFQDCIDSLQNVKARATGSEILVPLTGSLYVPGELLETDKVIVDVGTGYYVEKTSDDAVKFYSDKVEFVKKNLDKLQETINTKQNNLRLTVDVMQLKISLGAASTSK</sequence>
<keyword evidence="2" id="KW-0143">Chaperone</keyword>
<dbReference type="PANTHER" id="PTHR12674">
    <property type="entry name" value="PREFOLDIN SUBUNIT 5"/>
    <property type="match status" value="1"/>
</dbReference>
<proteinExistence type="inferred from homology"/>
<dbReference type="Pfam" id="PF02996">
    <property type="entry name" value="Prefoldin"/>
    <property type="match status" value="1"/>
</dbReference>
<dbReference type="GO" id="GO:1990115">
    <property type="term" value="P:RNA polymerase III assembly"/>
    <property type="evidence" value="ECO:0007669"/>
    <property type="project" value="TreeGrafter"/>
</dbReference>
<evidence type="ECO:0000256" key="4">
    <source>
        <dbReference type="SAM" id="MobiDB-lite"/>
    </source>
</evidence>
<dbReference type="GO" id="GO:0006457">
    <property type="term" value="P:protein folding"/>
    <property type="evidence" value="ECO:0007669"/>
    <property type="project" value="InterPro"/>
</dbReference>
<evidence type="ECO:0000313" key="6">
    <source>
        <dbReference type="Proteomes" id="UP000439903"/>
    </source>
</evidence>
<feature type="region of interest" description="Disordered" evidence="4">
    <location>
        <begin position="1"/>
        <end position="21"/>
    </location>
</feature>
<evidence type="ECO:0000313" key="5">
    <source>
        <dbReference type="EMBL" id="KAF0521031.1"/>
    </source>
</evidence>
<dbReference type="GO" id="GO:0016272">
    <property type="term" value="C:prefoldin complex"/>
    <property type="evidence" value="ECO:0007669"/>
    <property type="project" value="InterPro"/>
</dbReference>
<evidence type="ECO:0000256" key="3">
    <source>
        <dbReference type="SAM" id="Coils"/>
    </source>
</evidence>
<feature type="coiled-coil region" evidence="3">
    <location>
        <begin position="124"/>
        <end position="151"/>
    </location>
</feature>
<dbReference type="Gene3D" id="1.10.287.370">
    <property type="match status" value="1"/>
</dbReference>
<keyword evidence="3" id="KW-0175">Coiled coil</keyword>
<organism evidence="5 6">
    <name type="scientific">Gigaspora margarita</name>
    <dbReference type="NCBI Taxonomy" id="4874"/>
    <lineage>
        <taxon>Eukaryota</taxon>
        <taxon>Fungi</taxon>
        <taxon>Fungi incertae sedis</taxon>
        <taxon>Mucoromycota</taxon>
        <taxon>Glomeromycotina</taxon>
        <taxon>Glomeromycetes</taxon>
        <taxon>Diversisporales</taxon>
        <taxon>Gigasporaceae</taxon>
        <taxon>Gigaspora</taxon>
    </lineage>
</organism>
<dbReference type="InterPro" id="IPR009053">
    <property type="entry name" value="Prefoldin"/>
</dbReference>
<dbReference type="FunFam" id="1.10.287.370:FF:000004">
    <property type="entry name" value="Probable prefoldin subunit 5"/>
    <property type="match status" value="1"/>
</dbReference>
<dbReference type="GO" id="GO:1990114">
    <property type="term" value="P:RNA polymerase II core complex assembly"/>
    <property type="evidence" value="ECO:0007669"/>
    <property type="project" value="TreeGrafter"/>
</dbReference>
<dbReference type="EMBL" id="WTPW01000340">
    <property type="protein sequence ID" value="KAF0521031.1"/>
    <property type="molecule type" value="Genomic_DNA"/>
</dbReference>
<dbReference type="NCBIfam" id="TIGR00293">
    <property type="entry name" value="prefoldin subunit alpha"/>
    <property type="match status" value="1"/>
</dbReference>
<dbReference type="OrthoDB" id="10267474at2759"/>
<evidence type="ECO:0000256" key="2">
    <source>
        <dbReference type="ARBA" id="ARBA00023186"/>
    </source>
</evidence>
<protein>
    <submittedName>
        <fullName evidence="5">Prefoldin alpha subunit</fullName>
    </submittedName>
</protein>